<dbReference type="Proteomes" id="UP001607303">
    <property type="component" value="Unassembled WGS sequence"/>
</dbReference>
<evidence type="ECO:0000313" key="2">
    <source>
        <dbReference type="EMBL" id="KAL2724629.1"/>
    </source>
</evidence>
<feature type="compositionally biased region" description="Basic and acidic residues" evidence="1">
    <location>
        <begin position="23"/>
        <end position="32"/>
    </location>
</feature>
<organism evidence="2 3">
    <name type="scientific">Vespula maculifrons</name>
    <name type="common">Eastern yellow jacket</name>
    <name type="synonym">Wasp</name>
    <dbReference type="NCBI Taxonomy" id="7453"/>
    <lineage>
        <taxon>Eukaryota</taxon>
        <taxon>Metazoa</taxon>
        <taxon>Ecdysozoa</taxon>
        <taxon>Arthropoda</taxon>
        <taxon>Hexapoda</taxon>
        <taxon>Insecta</taxon>
        <taxon>Pterygota</taxon>
        <taxon>Neoptera</taxon>
        <taxon>Endopterygota</taxon>
        <taxon>Hymenoptera</taxon>
        <taxon>Apocrita</taxon>
        <taxon>Aculeata</taxon>
        <taxon>Vespoidea</taxon>
        <taxon>Vespidae</taxon>
        <taxon>Vespinae</taxon>
        <taxon>Vespula</taxon>
    </lineage>
</organism>
<name>A0ABD2AVI6_VESMC</name>
<evidence type="ECO:0000256" key="1">
    <source>
        <dbReference type="SAM" id="MobiDB-lite"/>
    </source>
</evidence>
<comment type="caution">
    <text evidence="2">The sequence shown here is derived from an EMBL/GenBank/DDBJ whole genome shotgun (WGS) entry which is preliminary data.</text>
</comment>
<sequence>MNYEICSFFSQSVQNQCPQSRESTPHEERVLSDQRYSSKRVNREIKDLCGYNVSASDVLSASYDSSESKSIQMKRSIECPFSQSWHVPIERYVLDAFVGMAFNGSMKPKSTIRVLT</sequence>
<keyword evidence="3" id="KW-1185">Reference proteome</keyword>
<dbReference type="EMBL" id="JAYRBN010000112">
    <property type="protein sequence ID" value="KAL2724629.1"/>
    <property type="molecule type" value="Genomic_DNA"/>
</dbReference>
<feature type="region of interest" description="Disordered" evidence="1">
    <location>
        <begin position="17"/>
        <end position="36"/>
    </location>
</feature>
<protein>
    <submittedName>
        <fullName evidence="2">Uncharacterized protein</fullName>
    </submittedName>
</protein>
<proteinExistence type="predicted"/>
<reference evidence="2 3" key="1">
    <citation type="journal article" date="2024" name="Ann. Entomol. Soc. Am.">
        <title>Genomic analyses of the southern and eastern yellowjacket wasps (Hymenoptera: Vespidae) reveal evolutionary signatures of social life.</title>
        <authorList>
            <person name="Catto M.A."/>
            <person name="Caine P.B."/>
            <person name="Orr S.E."/>
            <person name="Hunt B.G."/>
            <person name="Goodisman M.A.D."/>
        </authorList>
    </citation>
    <scope>NUCLEOTIDE SEQUENCE [LARGE SCALE GENOMIC DNA]</scope>
    <source>
        <strain evidence="2">232</strain>
        <tissue evidence="2">Head and thorax</tissue>
    </source>
</reference>
<evidence type="ECO:0000313" key="3">
    <source>
        <dbReference type="Proteomes" id="UP001607303"/>
    </source>
</evidence>
<accession>A0ABD2AVI6</accession>
<dbReference type="AlphaFoldDB" id="A0ABD2AVI6"/>
<gene>
    <name evidence="2" type="ORF">V1477_018490</name>
</gene>